<dbReference type="PROSITE" id="PS50929">
    <property type="entry name" value="ABC_TM1F"/>
    <property type="match status" value="1"/>
</dbReference>
<evidence type="ECO:0000256" key="1">
    <source>
        <dbReference type="ARBA" id="ARBA00004651"/>
    </source>
</evidence>
<reference evidence="7" key="1">
    <citation type="journal article" date="2021" name="PeerJ">
        <title>Extensive microbial diversity within the chicken gut microbiome revealed by metagenomics and culture.</title>
        <authorList>
            <person name="Gilroy R."/>
            <person name="Ravi A."/>
            <person name="Getino M."/>
            <person name="Pursley I."/>
            <person name="Horton D.L."/>
            <person name="Alikhan N.F."/>
            <person name="Baker D."/>
            <person name="Gharbi K."/>
            <person name="Hall N."/>
            <person name="Watson M."/>
            <person name="Adriaenssens E.M."/>
            <person name="Foster-Nyarko E."/>
            <person name="Jarju S."/>
            <person name="Secka A."/>
            <person name="Antonio M."/>
            <person name="Oren A."/>
            <person name="Chaudhuri R.R."/>
            <person name="La Ragione R."/>
            <person name="Hildebrand F."/>
            <person name="Pallen M.J."/>
        </authorList>
    </citation>
    <scope>NUCLEOTIDE SEQUENCE</scope>
    <source>
        <strain evidence="7">ChiSjej1B19-8411</strain>
    </source>
</reference>
<dbReference type="GO" id="GO:0140359">
    <property type="term" value="F:ABC-type transporter activity"/>
    <property type="evidence" value="ECO:0007669"/>
    <property type="project" value="InterPro"/>
</dbReference>
<evidence type="ECO:0000313" key="7">
    <source>
        <dbReference type="EMBL" id="HIX58314.1"/>
    </source>
</evidence>
<feature type="transmembrane region" description="Helical" evidence="5">
    <location>
        <begin position="44"/>
        <end position="64"/>
    </location>
</feature>
<evidence type="ECO:0000313" key="8">
    <source>
        <dbReference type="Proteomes" id="UP000886817"/>
    </source>
</evidence>
<comment type="subcellular location">
    <subcellularLocation>
        <location evidence="1">Cell membrane</location>
        <topology evidence="1">Multi-pass membrane protein</topology>
    </subcellularLocation>
</comment>
<dbReference type="GO" id="GO:0005524">
    <property type="term" value="F:ATP binding"/>
    <property type="evidence" value="ECO:0007669"/>
    <property type="project" value="UniProtKB-KW"/>
</dbReference>
<feature type="domain" description="ABC transmembrane type-1" evidence="6">
    <location>
        <begin position="9"/>
        <end position="290"/>
    </location>
</feature>
<organism evidence="7 8">
    <name type="scientific">Candidatus Blautia gallistercoris</name>
    <dbReference type="NCBI Taxonomy" id="2838490"/>
    <lineage>
        <taxon>Bacteria</taxon>
        <taxon>Bacillati</taxon>
        <taxon>Bacillota</taxon>
        <taxon>Clostridia</taxon>
        <taxon>Lachnospirales</taxon>
        <taxon>Lachnospiraceae</taxon>
        <taxon>Blautia</taxon>
    </lineage>
</organism>
<proteinExistence type="predicted"/>
<dbReference type="PANTHER" id="PTHR43394">
    <property type="entry name" value="ATP-DEPENDENT PERMEASE MDL1, MITOCHONDRIAL"/>
    <property type="match status" value="1"/>
</dbReference>
<keyword evidence="7" id="KW-0067">ATP-binding</keyword>
<reference evidence="7" key="2">
    <citation type="submission" date="2021-04" db="EMBL/GenBank/DDBJ databases">
        <authorList>
            <person name="Gilroy R."/>
        </authorList>
    </citation>
    <scope>NUCLEOTIDE SEQUENCE</scope>
    <source>
        <strain evidence="7">ChiSjej1B19-8411</strain>
    </source>
</reference>
<keyword evidence="2 5" id="KW-0812">Transmembrane</keyword>
<name>A0A9D2B2T0_9FIRM</name>
<dbReference type="Proteomes" id="UP000886817">
    <property type="component" value="Unassembled WGS sequence"/>
</dbReference>
<feature type="non-terminal residue" evidence="7">
    <location>
        <position position="330"/>
    </location>
</feature>
<keyword evidence="7" id="KW-0547">Nucleotide-binding</keyword>
<dbReference type="CDD" id="cd07346">
    <property type="entry name" value="ABC_6TM_exporters"/>
    <property type="match status" value="1"/>
</dbReference>
<dbReference type="Gene3D" id="1.20.1560.10">
    <property type="entry name" value="ABC transporter type 1, transmembrane domain"/>
    <property type="match status" value="1"/>
</dbReference>
<evidence type="ECO:0000256" key="3">
    <source>
        <dbReference type="ARBA" id="ARBA00022989"/>
    </source>
</evidence>
<dbReference type="InterPro" id="IPR036640">
    <property type="entry name" value="ABC1_TM_sf"/>
</dbReference>
<feature type="transmembrane region" description="Helical" evidence="5">
    <location>
        <begin position="7"/>
        <end position="29"/>
    </location>
</feature>
<keyword evidence="4 5" id="KW-0472">Membrane</keyword>
<comment type="caution">
    <text evidence="7">The sequence shown here is derived from an EMBL/GenBank/DDBJ whole genome shotgun (WGS) entry which is preliminary data.</text>
</comment>
<feature type="transmembrane region" description="Helical" evidence="5">
    <location>
        <begin position="126"/>
        <end position="143"/>
    </location>
</feature>
<evidence type="ECO:0000256" key="2">
    <source>
        <dbReference type="ARBA" id="ARBA00022692"/>
    </source>
</evidence>
<evidence type="ECO:0000256" key="4">
    <source>
        <dbReference type="ARBA" id="ARBA00023136"/>
    </source>
</evidence>
<dbReference type="GO" id="GO:0005886">
    <property type="term" value="C:plasma membrane"/>
    <property type="evidence" value="ECO:0007669"/>
    <property type="project" value="UniProtKB-SubCell"/>
</dbReference>
<keyword evidence="3 5" id="KW-1133">Transmembrane helix</keyword>
<evidence type="ECO:0000259" key="6">
    <source>
        <dbReference type="PROSITE" id="PS50929"/>
    </source>
</evidence>
<dbReference type="AlphaFoldDB" id="A0A9D2B2T0"/>
<sequence length="330" mass="37193">MGKYKFFVFVLLVFQITLGIFGVLFAMLFRNLIDYAVAGDEEGFFLSAGMLVGLEVFELALNAFNRFLTEWTSSSLENRLKERLFFNLIRKDYAAVTARHSGEWITCLTSDTVEVTRGIIEIGPGVAGMLVRLTGALLLLFFLDPFFGYILIPLGLVLLVSTAAFRGILKRLHKRIQETNASVLSFLQERLENLMIIRVFSMEKQSCKEAEMRMEKHKKARIKRNHFSNFCNTGFGAVISGGYVLAAGYCGYGILQRTLSYGTFIAVLQLIGQIQAPFANISGIVPKYYAMVASAERLMEAESYPDDREGEIMPVEEILRCYREELHSIG</sequence>
<dbReference type="InterPro" id="IPR039421">
    <property type="entry name" value="Type_1_exporter"/>
</dbReference>
<dbReference type="InterPro" id="IPR011527">
    <property type="entry name" value="ABC1_TM_dom"/>
</dbReference>
<feature type="transmembrane region" description="Helical" evidence="5">
    <location>
        <begin position="149"/>
        <end position="169"/>
    </location>
</feature>
<dbReference type="Pfam" id="PF00664">
    <property type="entry name" value="ABC_membrane"/>
    <property type="match status" value="1"/>
</dbReference>
<dbReference type="EMBL" id="DXEX01000032">
    <property type="protein sequence ID" value="HIX58314.1"/>
    <property type="molecule type" value="Genomic_DNA"/>
</dbReference>
<dbReference type="SUPFAM" id="SSF90123">
    <property type="entry name" value="ABC transporter transmembrane region"/>
    <property type="match status" value="1"/>
</dbReference>
<accession>A0A9D2B2T0</accession>
<protein>
    <submittedName>
        <fullName evidence="7">ABC transporter ATP-binding protein</fullName>
    </submittedName>
</protein>
<gene>
    <name evidence="7" type="ORF">IAA45_01150</name>
</gene>
<evidence type="ECO:0000256" key="5">
    <source>
        <dbReference type="SAM" id="Phobius"/>
    </source>
</evidence>